<gene>
    <name evidence="2" type="ORF">F5878DRAFT_666671</name>
</gene>
<feature type="compositionally biased region" description="Basic and acidic residues" evidence="1">
    <location>
        <begin position="312"/>
        <end position="323"/>
    </location>
</feature>
<evidence type="ECO:0000313" key="2">
    <source>
        <dbReference type="EMBL" id="KAJ3832336.1"/>
    </source>
</evidence>
<accession>A0AA38U506</accession>
<feature type="region of interest" description="Disordered" evidence="1">
    <location>
        <begin position="290"/>
        <end position="329"/>
    </location>
</feature>
<sequence length="329" mass="37517">MFFVVLESVISPKVPTSKALAPHSDPYRVLRPTSRRPEESSKDRVEHPGLDTELFERLKRGHKLTMLIRLRRRTCWHGEDIVSTYSKNNPMAMTRPMPPVSPTEHWTLYFGESITYDILISNATGPVLWVIVPATTKTSTNSHTRPPWDRGGLGSIVFSTMEEKISTFMELHVNLFDLASDGDSNVSFYNNILAFLYQRQKDGKIKELHIEFDWWDALLTAMIEGCGNGNGYLETDCTRLRASFVDSHIALRADFYEPSLRASFPGHIRYTLSTHRRPLVQFTTQDPSPWAREESLSSSLTLGQLEQAQRYPDGKFESSRDSEEPCSGR</sequence>
<reference evidence="2" key="1">
    <citation type="submission" date="2022-08" db="EMBL/GenBank/DDBJ databases">
        <authorList>
            <consortium name="DOE Joint Genome Institute"/>
            <person name="Min B."/>
            <person name="Riley R."/>
            <person name="Sierra-Patev S."/>
            <person name="Naranjo-Ortiz M."/>
            <person name="Looney B."/>
            <person name="Konkel Z."/>
            <person name="Slot J.C."/>
            <person name="Sakamoto Y."/>
            <person name="Steenwyk J.L."/>
            <person name="Rokas A."/>
            <person name="Carro J."/>
            <person name="Camarero S."/>
            <person name="Ferreira P."/>
            <person name="Molpeceres G."/>
            <person name="Ruiz-Duenas F.J."/>
            <person name="Serrano A."/>
            <person name="Henrissat B."/>
            <person name="Drula E."/>
            <person name="Hughes K.W."/>
            <person name="Mata J.L."/>
            <person name="Ishikawa N.K."/>
            <person name="Vargas-Isla R."/>
            <person name="Ushijima S."/>
            <person name="Smith C.A."/>
            <person name="Ahrendt S."/>
            <person name="Andreopoulos W."/>
            <person name="He G."/>
            <person name="Labutti K."/>
            <person name="Lipzen A."/>
            <person name="Ng V."/>
            <person name="Sandor L."/>
            <person name="Barry K."/>
            <person name="Martinez A.T."/>
            <person name="Xiao Y."/>
            <person name="Gibbons J.G."/>
            <person name="Terashima K."/>
            <person name="Hibbett D.S."/>
            <person name="Grigoriev I.V."/>
        </authorList>
    </citation>
    <scope>NUCLEOTIDE SEQUENCE</scope>
    <source>
        <strain evidence="2">TFB9207</strain>
    </source>
</reference>
<feature type="region of interest" description="Disordered" evidence="1">
    <location>
        <begin position="21"/>
        <end position="48"/>
    </location>
</feature>
<name>A0AA38U506_9AGAR</name>
<evidence type="ECO:0000313" key="3">
    <source>
        <dbReference type="Proteomes" id="UP001163846"/>
    </source>
</evidence>
<proteinExistence type="predicted"/>
<evidence type="ECO:0000256" key="1">
    <source>
        <dbReference type="SAM" id="MobiDB-lite"/>
    </source>
</evidence>
<organism evidence="2 3">
    <name type="scientific">Lentinula raphanica</name>
    <dbReference type="NCBI Taxonomy" id="153919"/>
    <lineage>
        <taxon>Eukaryota</taxon>
        <taxon>Fungi</taxon>
        <taxon>Dikarya</taxon>
        <taxon>Basidiomycota</taxon>
        <taxon>Agaricomycotina</taxon>
        <taxon>Agaricomycetes</taxon>
        <taxon>Agaricomycetidae</taxon>
        <taxon>Agaricales</taxon>
        <taxon>Marasmiineae</taxon>
        <taxon>Omphalotaceae</taxon>
        <taxon>Lentinula</taxon>
    </lineage>
</organism>
<protein>
    <submittedName>
        <fullName evidence="2">Uncharacterized protein</fullName>
    </submittedName>
</protein>
<dbReference type="AlphaFoldDB" id="A0AA38U506"/>
<feature type="compositionally biased region" description="Basic and acidic residues" evidence="1">
    <location>
        <begin position="35"/>
        <end position="48"/>
    </location>
</feature>
<keyword evidence="3" id="KW-1185">Reference proteome</keyword>
<dbReference type="EMBL" id="MU806994">
    <property type="protein sequence ID" value="KAJ3832336.1"/>
    <property type="molecule type" value="Genomic_DNA"/>
</dbReference>
<feature type="compositionally biased region" description="Polar residues" evidence="1">
    <location>
        <begin position="296"/>
        <end position="307"/>
    </location>
</feature>
<comment type="caution">
    <text evidence="2">The sequence shown here is derived from an EMBL/GenBank/DDBJ whole genome shotgun (WGS) entry which is preliminary data.</text>
</comment>
<dbReference type="Proteomes" id="UP001163846">
    <property type="component" value="Unassembled WGS sequence"/>
</dbReference>